<feature type="signal peptide" evidence="1">
    <location>
        <begin position="1"/>
        <end position="20"/>
    </location>
</feature>
<evidence type="ECO:0000259" key="2">
    <source>
        <dbReference type="Pfam" id="PF17996"/>
    </source>
</evidence>
<dbReference type="EMBL" id="JBHZPY010000002">
    <property type="protein sequence ID" value="MFE3870288.1"/>
    <property type="molecule type" value="Genomic_DNA"/>
</dbReference>
<keyword evidence="1" id="KW-0732">Signal</keyword>
<name>A0ABW6I1Y6_9FLAO</name>
<dbReference type="Gene3D" id="2.60.120.260">
    <property type="entry name" value="Galactose-binding domain-like"/>
    <property type="match status" value="1"/>
</dbReference>
<evidence type="ECO:0000313" key="4">
    <source>
        <dbReference type="Proteomes" id="UP001600107"/>
    </source>
</evidence>
<organism evidence="3 4">
    <name type="scientific">Flavobacterium zhoui</name>
    <dbReference type="NCBI Taxonomy" id="3230414"/>
    <lineage>
        <taxon>Bacteria</taxon>
        <taxon>Pseudomonadati</taxon>
        <taxon>Bacteroidota</taxon>
        <taxon>Flavobacteriia</taxon>
        <taxon>Flavobacteriales</taxon>
        <taxon>Flavobacteriaceae</taxon>
        <taxon>Flavobacterium</taxon>
    </lineage>
</organism>
<comment type="caution">
    <text evidence="3">The sequence shown here is derived from an EMBL/GenBank/DDBJ whole genome shotgun (WGS) entry which is preliminary data.</text>
</comment>
<dbReference type="Pfam" id="PF17996">
    <property type="entry name" value="CE2_N"/>
    <property type="match status" value="1"/>
</dbReference>
<sequence length="143" mass="15995">MFKKKSLLLVLLFLSFVSFAQKVAEQNNSFLYSGRVENLADYKVILIGSASSVSFNFKGNLCSISLQTLEEHQNYVTLELDGTYIGRVRIEKGALQSFPIVISKKKRTHRLTIYKATEAANGGVLFNGTIAKLTQITLENKKK</sequence>
<dbReference type="InterPro" id="IPR040794">
    <property type="entry name" value="CE2_N"/>
</dbReference>
<feature type="domain" description="Carbohydrate esterase 2 N-terminal" evidence="2">
    <location>
        <begin position="32"/>
        <end position="131"/>
    </location>
</feature>
<accession>A0ABW6I1Y6</accession>
<protein>
    <recommendedName>
        <fullName evidence="2">Carbohydrate esterase 2 N-terminal domain-containing protein</fullName>
    </recommendedName>
</protein>
<evidence type="ECO:0000313" key="3">
    <source>
        <dbReference type="EMBL" id="MFE3870288.1"/>
    </source>
</evidence>
<reference evidence="3 4" key="1">
    <citation type="submission" date="2024-06" db="EMBL/GenBank/DDBJ databases">
        <title>Flavobacterium spp. isolated from glacier.</title>
        <authorList>
            <person name="Han D."/>
        </authorList>
    </citation>
    <scope>NUCLEOTIDE SEQUENCE [LARGE SCALE GENOMIC DNA]</scope>
    <source>
        <strain evidence="3 4">ZS1P70</strain>
    </source>
</reference>
<feature type="chain" id="PRO_5045930461" description="Carbohydrate esterase 2 N-terminal domain-containing protein" evidence="1">
    <location>
        <begin position="21"/>
        <end position="143"/>
    </location>
</feature>
<dbReference type="RefSeq" id="WP_379849963.1">
    <property type="nucleotide sequence ID" value="NZ_JBHZPY010000002.1"/>
</dbReference>
<gene>
    <name evidence="3" type="ORF">ACFX5F_03530</name>
</gene>
<keyword evidence="4" id="KW-1185">Reference proteome</keyword>
<proteinExistence type="predicted"/>
<evidence type="ECO:0000256" key="1">
    <source>
        <dbReference type="SAM" id="SignalP"/>
    </source>
</evidence>
<dbReference type="Proteomes" id="UP001600107">
    <property type="component" value="Unassembled WGS sequence"/>
</dbReference>